<dbReference type="EMBL" id="JOJR01000473">
    <property type="protein sequence ID" value="RCN37388.1"/>
    <property type="molecule type" value="Genomic_DNA"/>
</dbReference>
<sequence length="130" mass="14455">MDAKPENPVKAEQPVHFPFLQNGMHGSQLARNPFYDTNTVAPQKQSNDVFSGMNLSMQAFNTNTAPVKEEQLPQFNMSSCFNYSSLKLPACHPGTFSQPGNGLHEYRLHMSDSDSIATVPPLFFSLVSYL</sequence>
<organism evidence="1 2">
    <name type="scientific">Ancylostoma caninum</name>
    <name type="common">Dog hookworm</name>
    <dbReference type="NCBI Taxonomy" id="29170"/>
    <lineage>
        <taxon>Eukaryota</taxon>
        <taxon>Metazoa</taxon>
        <taxon>Ecdysozoa</taxon>
        <taxon>Nematoda</taxon>
        <taxon>Chromadorea</taxon>
        <taxon>Rhabditida</taxon>
        <taxon>Rhabditina</taxon>
        <taxon>Rhabditomorpha</taxon>
        <taxon>Strongyloidea</taxon>
        <taxon>Ancylostomatidae</taxon>
        <taxon>Ancylostomatinae</taxon>
        <taxon>Ancylostoma</taxon>
    </lineage>
</organism>
<dbReference type="Proteomes" id="UP000252519">
    <property type="component" value="Unassembled WGS sequence"/>
</dbReference>
<dbReference type="AlphaFoldDB" id="A0A368G101"/>
<accession>A0A368G101</accession>
<dbReference type="OrthoDB" id="5796857at2759"/>
<evidence type="ECO:0000313" key="1">
    <source>
        <dbReference type="EMBL" id="RCN37388.1"/>
    </source>
</evidence>
<gene>
    <name evidence="1" type="ORF">ANCCAN_16708</name>
</gene>
<comment type="caution">
    <text evidence="1">The sequence shown here is derived from an EMBL/GenBank/DDBJ whole genome shotgun (WGS) entry which is preliminary data.</text>
</comment>
<protein>
    <submittedName>
        <fullName evidence="1">Uncharacterized protein</fullName>
    </submittedName>
</protein>
<keyword evidence="2" id="KW-1185">Reference proteome</keyword>
<proteinExistence type="predicted"/>
<reference evidence="1 2" key="1">
    <citation type="submission" date="2014-10" db="EMBL/GenBank/DDBJ databases">
        <title>Draft genome of the hookworm Ancylostoma caninum.</title>
        <authorList>
            <person name="Mitreva M."/>
        </authorList>
    </citation>
    <scope>NUCLEOTIDE SEQUENCE [LARGE SCALE GENOMIC DNA]</scope>
    <source>
        <strain evidence="1 2">Baltimore</strain>
    </source>
</reference>
<evidence type="ECO:0000313" key="2">
    <source>
        <dbReference type="Proteomes" id="UP000252519"/>
    </source>
</evidence>
<name>A0A368G101_ANCCA</name>